<evidence type="ECO:0000256" key="2">
    <source>
        <dbReference type="SAM" id="Phobius"/>
    </source>
</evidence>
<feature type="transmembrane region" description="Helical" evidence="2">
    <location>
        <begin position="21"/>
        <end position="42"/>
    </location>
</feature>
<gene>
    <name evidence="3" type="ORF">SD70_08045</name>
</gene>
<accession>A0ABR5AJQ6</accession>
<keyword evidence="2" id="KW-0472">Membrane</keyword>
<dbReference type="RefSeq" id="WP_041047095.1">
    <property type="nucleotide sequence ID" value="NZ_JXAK01000011.1"/>
</dbReference>
<protein>
    <recommendedName>
        <fullName evidence="5">Glycerophosphoryl diester phosphodiesterase membrane domain-containing protein</fullName>
    </recommendedName>
</protein>
<reference evidence="3 4" key="1">
    <citation type="submission" date="2014-12" db="EMBL/GenBank/DDBJ databases">
        <title>Draft genome sequence of Paenibacillus kamchatkensis strain B-2647.</title>
        <authorList>
            <person name="Karlyshev A.V."/>
            <person name="Kudryashova E.B."/>
        </authorList>
    </citation>
    <scope>NUCLEOTIDE SEQUENCE [LARGE SCALE GENOMIC DNA]</scope>
    <source>
        <strain evidence="3 4">VKM B-2647</strain>
    </source>
</reference>
<feature type="compositionally biased region" description="Low complexity" evidence="1">
    <location>
        <begin position="363"/>
        <end position="372"/>
    </location>
</feature>
<dbReference type="PANTHER" id="PTHR33133:SF1">
    <property type="entry name" value="EXPRESSED PROTEIN-RELATED"/>
    <property type="match status" value="1"/>
</dbReference>
<feature type="transmembrane region" description="Helical" evidence="2">
    <location>
        <begin position="90"/>
        <end position="116"/>
    </location>
</feature>
<feature type="transmembrane region" description="Helical" evidence="2">
    <location>
        <begin position="186"/>
        <end position="213"/>
    </location>
</feature>
<dbReference type="Proteomes" id="UP000031967">
    <property type="component" value="Unassembled WGS sequence"/>
</dbReference>
<dbReference type="EMBL" id="JXAK01000011">
    <property type="protein sequence ID" value="KIL41211.1"/>
    <property type="molecule type" value="Genomic_DNA"/>
</dbReference>
<keyword evidence="2" id="KW-0812">Transmembrane</keyword>
<proteinExistence type="predicted"/>
<keyword evidence="4" id="KW-1185">Reference proteome</keyword>
<evidence type="ECO:0000313" key="4">
    <source>
        <dbReference type="Proteomes" id="UP000031967"/>
    </source>
</evidence>
<dbReference type="PANTHER" id="PTHR33133">
    <property type="entry name" value="OS08G0107100 PROTEIN-RELATED"/>
    <property type="match status" value="1"/>
</dbReference>
<organism evidence="3 4">
    <name type="scientific">Gordoniibacillus kamchatkensis</name>
    <dbReference type="NCBI Taxonomy" id="1590651"/>
    <lineage>
        <taxon>Bacteria</taxon>
        <taxon>Bacillati</taxon>
        <taxon>Bacillota</taxon>
        <taxon>Bacilli</taxon>
        <taxon>Bacillales</taxon>
        <taxon>Paenibacillaceae</taxon>
        <taxon>Gordoniibacillus</taxon>
    </lineage>
</organism>
<name>A0ABR5AJQ6_9BACL</name>
<feature type="transmembrane region" description="Helical" evidence="2">
    <location>
        <begin position="242"/>
        <end position="273"/>
    </location>
</feature>
<feature type="transmembrane region" description="Helical" evidence="2">
    <location>
        <begin position="279"/>
        <end position="298"/>
    </location>
</feature>
<evidence type="ECO:0000256" key="1">
    <source>
        <dbReference type="SAM" id="MobiDB-lite"/>
    </source>
</evidence>
<feature type="transmembrane region" description="Helical" evidence="2">
    <location>
        <begin position="147"/>
        <end position="174"/>
    </location>
</feature>
<keyword evidence="2" id="KW-1133">Transmembrane helix</keyword>
<sequence length="389" mass="42180">MQHALWKPMSVGRIIDRGFQLYRSYFGKLMLVMLMTYGPFFLVSELMTGRKGQGGAGSLFQTIAKGGKAEDYFSQYLLHNSASLDGVYGILYLVLVLPIGAFVLFPVALAAVVGLVHRHVQAEEVPSAWELVKNALRRLGPMAGSTFLFVLMVLGIYAVAIGGIVGLTAAMFAGSAAPRFGGTGPGVGVAAVFGVLLFLFIVVAVGAIVWLMIRWGYYLPFVAMKEEGIGFRRSWRLTKRNFWRLFLLYFILTAILYMISFVLQMAVIGLIGMTVLGKLVQALVSMVVMPMYLLPYAVSFFDLRARNEGYGLEALIRRTIGEPGDNASVDEPKGASGAISYGGYGGQAFRAAKDEPGMTPPEAAGNDGADIGGADRYKERDPDDGDSER</sequence>
<evidence type="ECO:0008006" key="5">
    <source>
        <dbReference type="Google" id="ProtNLM"/>
    </source>
</evidence>
<comment type="caution">
    <text evidence="3">The sequence shown here is derived from an EMBL/GenBank/DDBJ whole genome shotgun (WGS) entry which is preliminary data.</text>
</comment>
<feature type="region of interest" description="Disordered" evidence="1">
    <location>
        <begin position="350"/>
        <end position="389"/>
    </location>
</feature>
<evidence type="ECO:0000313" key="3">
    <source>
        <dbReference type="EMBL" id="KIL41211.1"/>
    </source>
</evidence>